<evidence type="ECO:0000256" key="1">
    <source>
        <dbReference type="ARBA" id="ARBA00004141"/>
    </source>
</evidence>
<dbReference type="GeneID" id="6078729"/>
<dbReference type="SUPFAM" id="SSF103473">
    <property type="entry name" value="MFS general substrate transporter"/>
    <property type="match status" value="1"/>
</dbReference>
<proteinExistence type="predicted"/>
<dbReference type="PANTHER" id="PTHR23502">
    <property type="entry name" value="MAJOR FACILITATOR SUPERFAMILY"/>
    <property type="match status" value="1"/>
</dbReference>
<feature type="domain" description="Major facilitator superfamily (MFS) profile" evidence="7">
    <location>
        <begin position="94"/>
        <end position="518"/>
    </location>
</feature>
<sequence length="543" mass="60164">MPSEPFEAEFVYPPALSPDQEEEYRQLDREGPLTSPLSRHSTHGTATYVGTGDDIVNVKSLEKERKNEGYHIVTFEEGKHENPREWGMGRKWFITLATSFLCLAVAIGSSIATGDIAGPTRDLHIQQEITNLTVTCFVMGFGLGPLFLAPLSEVFGRRPIYCISLFLYFIFTLPSALAKNAATLVVARMIAGLAASAPMCNVGGTIADVWEIENRGAPMAIFSGTIFLGPCIGPMIGGWIGQRAGWRWLYWVLFIFVGCSFIFTLFMPETLAPVLLRRKAAKLRKDTGDDKYRTLEELEKKPFAQTIKIALIRPFIMIFTEPIIIFMSIYLSFVYSLLYLLFFAFPIAFAEIRGFGLGMTGITFVSIMIGIIIALAMVPVQEKVYTNATRDGSFPEARLYPMMLGAPILPIALFIFAWTGAYAHVHWMGPIMSGVIFGFAMILLYVSANSYIIDSYSSYAASAIAAKTLMRSEIGAMVPLFVTPMFHNMGFQWAGFLLAMLSVLIGPIPFVFYIYGGRIRARSQKASKAQRGSGDHEKADIGH</sequence>
<dbReference type="InterPro" id="IPR020846">
    <property type="entry name" value="MFS_dom"/>
</dbReference>
<dbReference type="GO" id="GO:0140115">
    <property type="term" value="P:export across plasma membrane"/>
    <property type="evidence" value="ECO:0007669"/>
    <property type="project" value="UniProtKB-ARBA"/>
</dbReference>
<dbReference type="OrthoDB" id="6770063at2759"/>
<feature type="transmembrane region" description="Helical" evidence="6">
    <location>
        <begin position="355"/>
        <end position="378"/>
    </location>
</feature>
<dbReference type="GO" id="GO:0005886">
    <property type="term" value="C:plasma membrane"/>
    <property type="evidence" value="ECO:0007669"/>
    <property type="project" value="TreeGrafter"/>
</dbReference>
<organism evidence="9">
    <name type="scientific">Laccaria bicolor (strain S238N-H82 / ATCC MYA-4686)</name>
    <name type="common">Bicoloured deceiver</name>
    <name type="synonym">Laccaria laccata var. bicolor</name>
    <dbReference type="NCBI Taxonomy" id="486041"/>
    <lineage>
        <taxon>Eukaryota</taxon>
        <taxon>Fungi</taxon>
        <taxon>Dikarya</taxon>
        <taxon>Basidiomycota</taxon>
        <taxon>Agaricomycotina</taxon>
        <taxon>Agaricomycetes</taxon>
        <taxon>Agaricomycetidae</taxon>
        <taxon>Agaricales</taxon>
        <taxon>Agaricineae</taxon>
        <taxon>Hydnangiaceae</taxon>
        <taxon>Laccaria</taxon>
    </lineage>
</organism>
<protein>
    <submittedName>
        <fullName evidence="8">MFS polyamine transporter</fullName>
    </submittedName>
</protein>
<evidence type="ECO:0000256" key="4">
    <source>
        <dbReference type="ARBA" id="ARBA00023136"/>
    </source>
</evidence>
<dbReference type="CDD" id="cd17323">
    <property type="entry name" value="MFS_Tpo1_MDR_like"/>
    <property type="match status" value="1"/>
</dbReference>
<evidence type="ECO:0000256" key="3">
    <source>
        <dbReference type="ARBA" id="ARBA00022989"/>
    </source>
</evidence>
<name>B0DGV0_LACBS</name>
<feature type="transmembrane region" description="Helical" evidence="6">
    <location>
        <begin position="92"/>
        <end position="117"/>
    </location>
</feature>
<feature type="transmembrane region" description="Helical" evidence="6">
    <location>
        <begin position="493"/>
        <end position="515"/>
    </location>
</feature>
<dbReference type="Proteomes" id="UP000001194">
    <property type="component" value="Unassembled WGS sequence"/>
</dbReference>
<evidence type="ECO:0000313" key="8">
    <source>
        <dbReference type="EMBL" id="EDR06336.1"/>
    </source>
</evidence>
<feature type="transmembrane region" description="Helical" evidence="6">
    <location>
        <begin position="219"/>
        <end position="242"/>
    </location>
</feature>
<dbReference type="PROSITE" id="PS00216">
    <property type="entry name" value="SUGAR_TRANSPORT_1"/>
    <property type="match status" value="1"/>
</dbReference>
<feature type="region of interest" description="Disordered" evidence="5">
    <location>
        <begin position="1"/>
        <end position="44"/>
    </location>
</feature>
<evidence type="ECO:0000313" key="9">
    <source>
        <dbReference type="Proteomes" id="UP000001194"/>
    </source>
</evidence>
<feature type="transmembrane region" description="Helical" evidence="6">
    <location>
        <begin position="160"/>
        <end position="178"/>
    </location>
</feature>
<reference evidence="8 9" key="1">
    <citation type="journal article" date="2008" name="Nature">
        <title>The genome of Laccaria bicolor provides insights into mycorrhizal symbiosis.</title>
        <authorList>
            <person name="Martin F."/>
            <person name="Aerts A."/>
            <person name="Ahren D."/>
            <person name="Brun A."/>
            <person name="Danchin E.G.J."/>
            <person name="Duchaussoy F."/>
            <person name="Gibon J."/>
            <person name="Kohler A."/>
            <person name="Lindquist E."/>
            <person name="Pereda V."/>
            <person name="Salamov A."/>
            <person name="Shapiro H.J."/>
            <person name="Wuyts J."/>
            <person name="Blaudez D."/>
            <person name="Buee M."/>
            <person name="Brokstein P."/>
            <person name="Canbaeck B."/>
            <person name="Cohen D."/>
            <person name="Courty P.E."/>
            <person name="Coutinho P.M."/>
            <person name="Delaruelle C."/>
            <person name="Detter J.C."/>
            <person name="Deveau A."/>
            <person name="DiFazio S."/>
            <person name="Duplessis S."/>
            <person name="Fraissinet-Tachet L."/>
            <person name="Lucic E."/>
            <person name="Frey-Klett P."/>
            <person name="Fourrey C."/>
            <person name="Feussner I."/>
            <person name="Gay G."/>
            <person name="Grimwood J."/>
            <person name="Hoegger P.J."/>
            <person name="Jain P."/>
            <person name="Kilaru S."/>
            <person name="Labbe J."/>
            <person name="Lin Y.C."/>
            <person name="Legue V."/>
            <person name="Le Tacon F."/>
            <person name="Marmeisse R."/>
            <person name="Melayah D."/>
            <person name="Montanini B."/>
            <person name="Muratet M."/>
            <person name="Nehls U."/>
            <person name="Niculita-Hirzel H."/>
            <person name="Oudot-Le Secq M.P."/>
            <person name="Peter M."/>
            <person name="Quesneville H."/>
            <person name="Rajashekar B."/>
            <person name="Reich M."/>
            <person name="Rouhier N."/>
            <person name="Schmutz J."/>
            <person name="Yin T."/>
            <person name="Chalot M."/>
            <person name="Henrissat B."/>
            <person name="Kuees U."/>
            <person name="Lucas S."/>
            <person name="Van de Peer Y."/>
            <person name="Podila G.K."/>
            <person name="Polle A."/>
            <person name="Pukkila P.J."/>
            <person name="Richardson P.M."/>
            <person name="Rouze P."/>
            <person name="Sanders I.R."/>
            <person name="Stajich J.E."/>
            <person name="Tunlid A."/>
            <person name="Tuskan G."/>
            <person name="Grigoriev I.V."/>
        </authorList>
    </citation>
    <scope>NUCLEOTIDE SEQUENCE [LARGE SCALE GENOMIC DNA]</scope>
    <source>
        <strain evidence="9">S238N-H82 / ATCC MYA-4686</strain>
    </source>
</reference>
<keyword evidence="4 6" id="KW-0472">Membrane</keyword>
<dbReference type="InParanoid" id="B0DGV0"/>
<feature type="transmembrane region" description="Helical" evidence="6">
    <location>
        <begin position="248"/>
        <end position="276"/>
    </location>
</feature>
<dbReference type="KEGG" id="lbc:LACBIDRAFT_329041"/>
<keyword evidence="9" id="KW-1185">Reference proteome</keyword>
<keyword evidence="3 6" id="KW-1133">Transmembrane helix</keyword>
<dbReference type="GO" id="GO:0022857">
    <property type="term" value="F:transmembrane transporter activity"/>
    <property type="evidence" value="ECO:0007669"/>
    <property type="project" value="InterPro"/>
</dbReference>
<dbReference type="Pfam" id="PF07690">
    <property type="entry name" value="MFS_1"/>
    <property type="match status" value="1"/>
</dbReference>
<evidence type="ECO:0000256" key="5">
    <source>
        <dbReference type="SAM" id="MobiDB-lite"/>
    </source>
</evidence>
<dbReference type="FunCoup" id="B0DGV0">
    <property type="interactions" value="81"/>
</dbReference>
<dbReference type="HOGENOM" id="CLU_008455_11_5_1"/>
<evidence type="ECO:0000256" key="6">
    <source>
        <dbReference type="SAM" id="Phobius"/>
    </source>
</evidence>
<dbReference type="AlphaFoldDB" id="B0DGV0"/>
<gene>
    <name evidence="8" type="ORF">LACBIDRAFT_329041</name>
</gene>
<keyword evidence="2 6" id="KW-0812">Transmembrane</keyword>
<dbReference type="RefSeq" id="XP_001883197.1">
    <property type="nucleotide sequence ID" value="XM_001883162.1"/>
</dbReference>
<dbReference type="InterPro" id="IPR036259">
    <property type="entry name" value="MFS_trans_sf"/>
</dbReference>
<feature type="transmembrane region" description="Helical" evidence="6">
    <location>
        <begin position="399"/>
        <end position="421"/>
    </location>
</feature>
<feature type="compositionally biased region" description="Polar residues" evidence="5">
    <location>
        <begin position="35"/>
        <end position="44"/>
    </location>
</feature>
<dbReference type="PROSITE" id="PS50850">
    <property type="entry name" value="MFS"/>
    <property type="match status" value="1"/>
</dbReference>
<evidence type="ECO:0000256" key="2">
    <source>
        <dbReference type="ARBA" id="ARBA00022692"/>
    </source>
</evidence>
<dbReference type="Gene3D" id="1.20.1250.20">
    <property type="entry name" value="MFS general substrate transporter like domains"/>
    <property type="match status" value="1"/>
</dbReference>
<dbReference type="InterPro" id="IPR011701">
    <property type="entry name" value="MFS"/>
</dbReference>
<feature type="transmembrane region" description="Helical" evidence="6">
    <location>
        <begin position="323"/>
        <end position="349"/>
    </location>
</feature>
<evidence type="ECO:0000259" key="7">
    <source>
        <dbReference type="PROSITE" id="PS50850"/>
    </source>
</evidence>
<dbReference type="EMBL" id="DS547109">
    <property type="protein sequence ID" value="EDR06336.1"/>
    <property type="molecule type" value="Genomic_DNA"/>
</dbReference>
<dbReference type="InterPro" id="IPR005829">
    <property type="entry name" value="Sugar_transporter_CS"/>
</dbReference>
<feature type="transmembrane region" description="Helical" evidence="6">
    <location>
        <begin position="427"/>
        <end position="448"/>
    </location>
</feature>
<dbReference type="GO" id="GO:0042908">
    <property type="term" value="P:xenobiotic transport"/>
    <property type="evidence" value="ECO:0007669"/>
    <property type="project" value="UniProtKB-ARBA"/>
</dbReference>
<comment type="subcellular location">
    <subcellularLocation>
        <location evidence="1">Membrane</location>
        <topology evidence="1">Multi-pass membrane protein</topology>
    </subcellularLocation>
</comment>
<feature type="transmembrane region" description="Helical" evidence="6">
    <location>
        <begin position="129"/>
        <end position="148"/>
    </location>
</feature>
<accession>B0DGV0</accession>
<dbReference type="PANTHER" id="PTHR23502:SF48">
    <property type="entry name" value="MULTIDRUG TRANSPORTER, PUTATIVE (AFU_ORTHOLOGUE AFUA_5G02700)-RELATED"/>
    <property type="match status" value="1"/>
</dbReference>
<dbReference type="FunFam" id="1.20.1250.20:FF:000011">
    <property type="entry name" value="MFS multidrug transporter, putative"/>
    <property type="match status" value="1"/>
</dbReference>